<dbReference type="AlphaFoldDB" id="A0A840QIB8"/>
<dbReference type="InterPro" id="IPR002213">
    <property type="entry name" value="UDP_glucos_trans"/>
</dbReference>
<dbReference type="GO" id="GO:0008194">
    <property type="term" value="F:UDP-glycosyltransferase activity"/>
    <property type="evidence" value="ECO:0007669"/>
    <property type="project" value="InterPro"/>
</dbReference>
<name>A0A840QIB8_9PSEU</name>
<keyword evidence="5" id="KW-1185">Reference proteome</keyword>
<gene>
    <name evidence="4" type="ORF">BJ970_005924</name>
</gene>
<protein>
    <submittedName>
        <fullName evidence="4">MGT family glycosyltransferase</fullName>
    </submittedName>
</protein>
<dbReference type="FunFam" id="3.40.50.2000:FF:000072">
    <property type="entry name" value="Glycosyl transferase"/>
    <property type="match status" value="1"/>
</dbReference>
<dbReference type="GO" id="GO:0016758">
    <property type="term" value="F:hexosyltransferase activity"/>
    <property type="evidence" value="ECO:0007669"/>
    <property type="project" value="InterPro"/>
</dbReference>
<evidence type="ECO:0000256" key="2">
    <source>
        <dbReference type="ARBA" id="ARBA00022679"/>
    </source>
</evidence>
<evidence type="ECO:0000313" key="4">
    <source>
        <dbReference type="EMBL" id="MBB5158325.1"/>
    </source>
</evidence>
<keyword evidence="3" id="KW-0045">Antibiotic biosynthesis</keyword>
<dbReference type="PANTHER" id="PTHR48050">
    <property type="entry name" value="STEROL 3-BETA-GLUCOSYLTRANSFERASE"/>
    <property type="match status" value="1"/>
</dbReference>
<dbReference type="NCBIfam" id="TIGR01426">
    <property type="entry name" value="MGT"/>
    <property type="match status" value="1"/>
</dbReference>
<dbReference type="InterPro" id="IPR050426">
    <property type="entry name" value="Glycosyltransferase_28"/>
</dbReference>
<dbReference type="Pfam" id="PF00201">
    <property type="entry name" value="UDPGT"/>
    <property type="match status" value="1"/>
</dbReference>
<organism evidence="4 5">
    <name type="scientific">Saccharopolyspora phatthalungensis</name>
    <dbReference type="NCBI Taxonomy" id="664693"/>
    <lineage>
        <taxon>Bacteria</taxon>
        <taxon>Bacillati</taxon>
        <taxon>Actinomycetota</taxon>
        <taxon>Actinomycetes</taxon>
        <taxon>Pseudonocardiales</taxon>
        <taxon>Pseudonocardiaceae</taxon>
        <taxon>Saccharopolyspora</taxon>
    </lineage>
</organism>
<evidence type="ECO:0000313" key="5">
    <source>
        <dbReference type="Proteomes" id="UP000584374"/>
    </source>
</evidence>
<evidence type="ECO:0000256" key="1">
    <source>
        <dbReference type="ARBA" id="ARBA00009995"/>
    </source>
</evidence>
<dbReference type="InterPro" id="IPR006326">
    <property type="entry name" value="UDPGT_MGT-like"/>
</dbReference>
<dbReference type="Gene3D" id="3.40.50.2000">
    <property type="entry name" value="Glycogen Phosphorylase B"/>
    <property type="match status" value="2"/>
</dbReference>
<dbReference type="PANTHER" id="PTHR48050:SF13">
    <property type="entry name" value="STEROL 3-BETA-GLUCOSYLTRANSFERASE UGT80A2"/>
    <property type="match status" value="1"/>
</dbReference>
<dbReference type="RefSeq" id="WP_184730028.1">
    <property type="nucleotide sequence ID" value="NZ_JACHIW010000002.1"/>
</dbReference>
<comment type="similarity">
    <text evidence="1">Belongs to the UDP-glycosyltransferase family.</text>
</comment>
<dbReference type="CDD" id="cd03784">
    <property type="entry name" value="GT1_Gtf-like"/>
    <property type="match status" value="1"/>
</dbReference>
<dbReference type="SUPFAM" id="SSF53756">
    <property type="entry name" value="UDP-Glycosyltransferase/glycogen phosphorylase"/>
    <property type="match status" value="1"/>
</dbReference>
<proteinExistence type="inferred from homology"/>
<dbReference type="EMBL" id="JACHIW010000002">
    <property type="protein sequence ID" value="MBB5158325.1"/>
    <property type="molecule type" value="Genomic_DNA"/>
</dbReference>
<comment type="caution">
    <text evidence="4">The sequence shown here is derived from an EMBL/GenBank/DDBJ whole genome shotgun (WGS) entry which is preliminary data.</text>
</comment>
<keyword evidence="2 4" id="KW-0808">Transferase</keyword>
<sequence length="391" mass="42709">MEKHFVFVSMPATGHVNPTLPLVTELLRRGHRVSYAVGHEMASTVETTGAEVVELPTEMPKIPQQDQFGPQRLAGLMRFMLDDIQASFPMLEKRFHADKPDAVCFDVMTTIGRMLAEKLGVPEIALVPNFASNENFSLRDALSDSNAEFPVEVFAEFGRRIQQLGAEFGVHAYPPVGAPPAGLNLVFLPREFQLSADTFDQRFRFLGPLLGDRAEVPWQPRDPHAPLLFISLGTAFNNRPDFYRMCFAAFADSPWQVAMSTGQHLDASELGPVPANFDVRPSFPQPAVLRHAAVFLSHTGMNSTMESLHAGVPLVAVPQMPEQAANAARVEELGLGRRLNSGTLTAADLRAAVDEVAADEQVRAHLDGMRQIIHDCGGAVAGADALEEHLS</sequence>
<dbReference type="Proteomes" id="UP000584374">
    <property type="component" value="Unassembled WGS sequence"/>
</dbReference>
<reference evidence="4 5" key="1">
    <citation type="submission" date="2020-08" db="EMBL/GenBank/DDBJ databases">
        <title>Sequencing the genomes of 1000 actinobacteria strains.</title>
        <authorList>
            <person name="Klenk H.-P."/>
        </authorList>
    </citation>
    <scope>NUCLEOTIDE SEQUENCE [LARGE SCALE GENOMIC DNA]</scope>
    <source>
        <strain evidence="4 5">DSM 45584</strain>
    </source>
</reference>
<evidence type="ECO:0000256" key="3">
    <source>
        <dbReference type="ARBA" id="ARBA00023194"/>
    </source>
</evidence>
<dbReference type="GO" id="GO:0017000">
    <property type="term" value="P:antibiotic biosynthetic process"/>
    <property type="evidence" value="ECO:0007669"/>
    <property type="project" value="UniProtKB-KW"/>
</dbReference>
<accession>A0A840QIB8</accession>